<dbReference type="Proteomes" id="UP000823935">
    <property type="component" value="Unassembled WGS sequence"/>
</dbReference>
<name>A0A9D1EVD6_9FIRM</name>
<accession>A0A9D1EVD6</accession>
<evidence type="ECO:0000313" key="4">
    <source>
        <dbReference type="Proteomes" id="UP000823935"/>
    </source>
</evidence>
<dbReference type="InterPro" id="IPR013094">
    <property type="entry name" value="AB_hydrolase_3"/>
</dbReference>
<evidence type="ECO:0000256" key="1">
    <source>
        <dbReference type="ARBA" id="ARBA00022801"/>
    </source>
</evidence>
<dbReference type="SUPFAM" id="SSF53474">
    <property type="entry name" value="alpha/beta-Hydrolases"/>
    <property type="match status" value="1"/>
</dbReference>
<dbReference type="Pfam" id="PF07859">
    <property type="entry name" value="Abhydrolase_3"/>
    <property type="match status" value="1"/>
</dbReference>
<dbReference type="AlphaFoldDB" id="A0A9D1EVD6"/>
<evidence type="ECO:0000313" key="3">
    <source>
        <dbReference type="EMBL" id="HIS32456.1"/>
    </source>
</evidence>
<feature type="domain" description="Alpha/beta hydrolase fold-3" evidence="2">
    <location>
        <begin position="94"/>
        <end position="304"/>
    </location>
</feature>
<dbReference type="EMBL" id="DVIQ01000082">
    <property type="protein sequence ID" value="HIS32456.1"/>
    <property type="molecule type" value="Genomic_DNA"/>
</dbReference>
<sequence length="336" mass="37945">MNKAQQAILKFLAGPDAGVDLEKSRNLTNLRAIDPFRLFYRTLDKKIYNGDHEVPIRIYFPSEEAFETADMEDYRKKHSRIDFTAMKDNTYPVLLFIHGGGFVTESVETYNRVCWNLAKHTKHVVVSVDYPLAPEHTFPRQLEDCYAVARAIFTDQSILNVRPEEITVIGDSAGGNLTAALGLLARERGEFLPKRQILIYPCLGNDYTENSPYPSVQEFGTGYLLTRRTMEDYIRLYAGKEEDRHNPLFAPVLAKDLSGLPDTLVITGECDLLRDEGEDFARRLAGDGVDTVLRRIPDGFHGFFLLAPSFPAVRETYDAINAFLGVPAEKPLAFKN</sequence>
<comment type="caution">
    <text evidence="3">The sequence shown here is derived from an EMBL/GenBank/DDBJ whole genome shotgun (WGS) entry which is preliminary data.</text>
</comment>
<dbReference type="Gene3D" id="3.40.50.1820">
    <property type="entry name" value="alpha/beta hydrolase"/>
    <property type="match status" value="1"/>
</dbReference>
<dbReference type="PANTHER" id="PTHR48081">
    <property type="entry name" value="AB HYDROLASE SUPERFAMILY PROTEIN C4A8.06C"/>
    <property type="match status" value="1"/>
</dbReference>
<keyword evidence="1 3" id="KW-0378">Hydrolase</keyword>
<proteinExistence type="predicted"/>
<evidence type="ECO:0000259" key="2">
    <source>
        <dbReference type="Pfam" id="PF07859"/>
    </source>
</evidence>
<reference evidence="3" key="1">
    <citation type="submission" date="2020-10" db="EMBL/GenBank/DDBJ databases">
        <authorList>
            <person name="Gilroy R."/>
        </authorList>
    </citation>
    <scope>NUCLEOTIDE SEQUENCE</scope>
    <source>
        <strain evidence="3">CHK190-19873</strain>
    </source>
</reference>
<protein>
    <submittedName>
        <fullName evidence="3">Alpha/beta hydrolase</fullName>
    </submittedName>
</protein>
<gene>
    <name evidence="3" type="ORF">IAB44_13075</name>
</gene>
<dbReference type="InterPro" id="IPR050300">
    <property type="entry name" value="GDXG_lipolytic_enzyme"/>
</dbReference>
<dbReference type="GO" id="GO:0016787">
    <property type="term" value="F:hydrolase activity"/>
    <property type="evidence" value="ECO:0007669"/>
    <property type="project" value="UniProtKB-KW"/>
</dbReference>
<organism evidence="3 4">
    <name type="scientific">Candidatus Limivivens intestinipullorum</name>
    <dbReference type="NCBI Taxonomy" id="2840858"/>
    <lineage>
        <taxon>Bacteria</taxon>
        <taxon>Bacillati</taxon>
        <taxon>Bacillota</taxon>
        <taxon>Clostridia</taxon>
        <taxon>Lachnospirales</taxon>
        <taxon>Lachnospiraceae</taxon>
        <taxon>Lachnospiraceae incertae sedis</taxon>
        <taxon>Candidatus Limivivens</taxon>
    </lineage>
</organism>
<reference evidence="3" key="2">
    <citation type="journal article" date="2021" name="PeerJ">
        <title>Extensive microbial diversity within the chicken gut microbiome revealed by metagenomics and culture.</title>
        <authorList>
            <person name="Gilroy R."/>
            <person name="Ravi A."/>
            <person name="Getino M."/>
            <person name="Pursley I."/>
            <person name="Horton D.L."/>
            <person name="Alikhan N.F."/>
            <person name="Baker D."/>
            <person name="Gharbi K."/>
            <person name="Hall N."/>
            <person name="Watson M."/>
            <person name="Adriaenssens E.M."/>
            <person name="Foster-Nyarko E."/>
            <person name="Jarju S."/>
            <person name="Secka A."/>
            <person name="Antonio M."/>
            <person name="Oren A."/>
            <person name="Chaudhuri R.R."/>
            <person name="La Ragione R."/>
            <person name="Hildebrand F."/>
            <person name="Pallen M.J."/>
        </authorList>
    </citation>
    <scope>NUCLEOTIDE SEQUENCE</scope>
    <source>
        <strain evidence="3">CHK190-19873</strain>
    </source>
</reference>
<dbReference type="InterPro" id="IPR029058">
    <property type="entry name" value="AB_hydrolase_fold"/>
</dbReference>
<dbReference type="PANTHER" id="PTHR48081:SF8">
    <property type="entry name" value="ALPHA_BETA HYDROLASE FOLD-3 DOMAIN-CONTAINING PROTEIN-RELATED"/>
    <property type="match status" value="1"/>
</dbReference>